<dbReference type="Proteomes" id="UP000553776">
    <property type="component" value="Unassembled WGS sequence"/>
</dbReference>
<reference evidence="4 5" key="1">
    <citation type="submission" date="2020-08" db="EMBL/GenBank/DDBJ databases">
        <title>Cohnella phylogeny.</title>
        <authorList>
            <person name="Dunlap C."/>
        </authorList>
    </citation>
    <scope>NUCLEOTIDE SEQUENCE [LARGE SCALE GENOMIC DNA]</scope>
    <source>
        <strain evidence="4 5">DSM 25239</strain>
    </source>
</reference>
<feature type="region of interest" description="Disordered" evidence="1">
    <location>
        <begin position="341"/>
        <end position="363"/>
    </location>
</feature>
<sequence>MAMTLGKRRWLRTGAAFVLASSLAVPGAGAYASARTAGEGARFDGQPGQWSGVPSASTELSQTLQIMKAVQQGGKLKLLVRGPGLDRKGIWYVDADGDEKTGLPAPYWSNGGGIELKISMGKMWRAVGGKWEYAGTVETKTAGDTMEAEVDLASIGAGTSSVLRVAFALEGDRYLPSPGQRMLAVPPGAEDAFGPEVRATIDGDVGEWSGIEPAARSADGLASLYAAMEENSLVLLIAGKLAEFNDIYLDTDRSADTGYADVGWPGFGGDWLIENGGLYKSTGAGWNWAPVEAEGIEYKQGGSGDQGIVEYRVPLAAIGIANPKPIAVGFTSNGVTVPSAEAKPPLAAPPLPKPAAGEDGPASGRWGVEIVADGDPGDWASVDTAAAGTGETLKLSAAHDSDKLYLLVEGDSVDTRNEFYLDTDGQASTGYKGTDWTGFGADAKIVYNKLYLYEPKTAKWKEAGPVRAEIGSNHALFYLYKDQLGLTGNAKPSVGYVGQGAYRLPAAGGSALALTGPVPEEGAGDSYVPRERFGVLDNPLMGWAGWATTTEELPQPHKLVYANIAWRDLEPRKGEFDWAGIERKYQFAKWKAEGTRINLRFVLDDPGEDPDMDIPQWLYDELVTAEGEDGAGKWYDTPDSVVGKGFAPNYSSPTLIAEHGRVLAELGKRYDNDPAIAYVQIGSLGHWGEFHNWPEEVSGAFPSLAVSDQYVEHYLKAFPHKLVGMRKPFPIAAANRLGLFNDVFGSQGATDEWLNWIEEGWNGIGPYAGEGEDPAAVQDASRMPNFWKFNFSGGEYYNGNPLLSLSDETIVETLREIRASHTAWLGPSSPAPFKLGEDIDEAQQANIDLVHNTMGYRFVLEAATHAKKASLGTNLVVGLRWNNKGVAPFYEAWPLALALVDSQGRLAADSVRTVDNTDIRRWLPGRTGVLADYKLPQGLATGEYTLAVAILDPATGKPGVHLGIEGERSDGWTELDRIQIAK</sequence>
<proteinExistence type="predicted"/>
<evidence type="ECO:0000259" key="3">
    <source>
        <dbReference type="Pfam" id="PF16116"/>
    </source>
</evidence>
<feature type="chain" id="PRO_5033023247" evidence="2">
    <location>
        <begin position="31"/>
        <end position="982"/>
    </location>
</feature>
<protein>
    <submittedName>
        <fullName evidence="4">DUF4832 domain-containing protein</fullName>
    </submittedName>
</protein>
<accession>A0A841U8J3</accession>
<evidence type="ECO:0000313" key="4">
    <source>
        <dbReference type="EMBL" id="MBB6694573.1"/>
    </source>
</evidence>
<evidence type="ECO:0000256" key="1">
    <source>
        <dbReference type="SAM" id="MobiDB-lite"/>
    </source>
</evidence>
<dbReference type="EMBL" id="JACJVR010000097">
    <property type="protein sequence ID" value="MBB6694573.1"/>
    <property type="molecule type" value="Genomic_DNA"/>
</dbReference>
<gene>
    <name evidence="4" type="ORF">H7B90_24560</name>
</gene>
<keyword evidence="5" id="KW-1185">Reference proteome</keyword>
<name>A0A841U8J3_9BACL</name>
<dbReference type="RefSeq" id="WP_185138533.1">
    <property type="nucleotide sequence ID" value="NZ_JACJVR010000097.1"/>
</dbReference>
<evidence type="ECO:0000313" key="5">
    <source>
        <dbReference type="Proteomes" id="UP000553776"/>
    </source>
</evidence>
<dbReference type="Pfam" id="PF16116">
    <property type="entry name" value="DUF4832"/>
    <property type="match status" value="1"/>
</dbReference>
<dbReference type="InterPro" id="IPR017853">
    <property type="entry name" value="GH"/>
</dbReference>
<dbReference type="SUPFAM" id="SSF51445">
    <property type="entry name" value="(Trans)glycosidases"/>
    <property type="match status" value="1"/>
</dbReference>
<feature type="domain" description="DUF4832" evidence="3">
    <location>
        <begin position="789"/>
        <end position="955"/>
    </location>
</feature>
<feature type="signal peptide" evidence="2">
    <location>
        <begin position="1"/>
        <end position="30"/>
    </location>
</feature>
<keyword evidence="2" id="KW-0732">Signal</keyword>
<dbReference type="PROSITE" id="PS51318">
    <property type="entry name" value="TAT"/>
    <property type="match status" value="1"/>
</dbReference>
<comment type="caution">
    <text evidence="4">The sequence shown here is derived from an EMBL/GenBank/DDBJ whole genome shotgun (WGS) entry which is preliminary data.</text>
</comment>
<dbReference type="InterPro" id="IPR032267">
    <property type="entry name" value="DUF4832"/>
</dbReference>
<dbReference type="AlphaFoldDB" id="A0A841U8J3"/>
<dbReference type="Gene3D" id="3.20.20.80">
    <property type="entry name" value="Glycosidases"/>
    <property type="match status" value="1"/>
</dbReference>
<dbReference type="InterPro" id="IPR006311">
    <property type="entry name" value="TAT_signal"/>
</dbReference>
<evidence type="ECO:0000256" key="2">
    <source>
        <dbReference type="SAM" id="SignalP"/>
    </source>
</evidence>
<organism evidence="4 5">
    <name type="scientific">Cohnella xylanilytica</name>
    <dbReference type="NCBI Taxonomy" id="557555"/>
    <lineage>
        <taxon>Bacteria</taxon>
        <taxon>Bacillati</taxon>
        <taxon>Bacillota</taxon>
        <taxon>Bacilli</taxon>
        <taxon>Bacillales</taxon>
        <taxon>Paenibacillaceae</taxon>
        <taxon>Cohnella</taxon>
    </lineage>
</organism>